<keyword evidence="5" id="KW-1185">Reference proteome</keyword>
<feature type="signal peptide" evidence="2">
    <location>
        <begin position="1"/>
        <end position="20"/>
    </location>
</feature>
<feature type="domain" description="Sulfatase-modifying factor enzyme-like" evidence="3">
    <location>
        <begin position="155"/>
        <end position="309"/>
    </location>
</feature>
<dbReference type="PANTHER" id="PTHR23150:SF19">
    <property type="entry name" value="FORMYLGLYCINE-GENERATING ENZYME"/>
    <property type="match status" value="1"/>
</dbReference>
<dbReference type="InterPro" id="IPR042095">
    <property type="entry name" value="SUMF_sf"/>
</dbReference>
<dbReference type="SUPFAM" id="SSF56436">
    <property type="entry name" value="C-type lectin-like"/>
    <property type="match status" value="1"/>
</dbReference>
<evidence type="ECO:0000313" key="4">
    <source>
        <dbReference type="EMBL" id="AKV01845.1"/>
    </source>
</evidence>
<dbReference type="STRING" id="1391654.AKJ09_08508"/>
<evidence type="ECO:0000313" key="5">
    <source>
        <dbReference type="Proteomes" id="UP000064967"/>
    </source>
</evidence>
<dbReference type="AlphaFoldDB" id="A0A0K1Q8V6"/>
<dbReference type="PANTHER" id="PTHR23150">
    <property type="entry name" value="SULFATASE MODIFYING FACTOR 1, 2"/>
    <property type="match status" value="1"/>
</dbReference>
<dbReference type="KEGG" id="llu:AKJ09_08508"/>
<dbReference type="InterPro" id="IPR005532">
    <property type="entry name" value="SUMF_dom"/>
</dbReference>
<dbReference type="GO" id="GO:0016301">
    <property type="term" value="F:kinase activity"/>
    <property type="evidence" value="ECO:0007669"/>
    <property type="project" value="UniProtKB-KW"/>
</dbReference>
<proteinExistence type="predicted"/>
<dbReference type="InterPro" id="IPR016187">
    <property type="entry name" value="CTDL_fold"/>
</dbReference>
<keyword evidence="4" id="KW-0418">Kinase</keyword>
<protein>
    <submittedName>
        <fullName evidence="4">Protein kinase domain protein</fullName>
    </submittedName>
</protein>
<dbReference type="Pfam" id="PF03781">
    <property type="entry name" value="FGE-sulfatase"/>
    <property type="match status" value="1"/>
</dbReference>
<evidence type="ECO:0000256" key="1">
    <source>
        <dbReference type="SAM" id="MobiDB-lite"/>
    </source>
</evidence>
<accession>A0A0K1Q8V6</accession>
<feature type="region of interest" description="Disordered" evidence="1">
    <location>
        <begin position="30"/>
        <end position="52"/>
    </location>
</feature>
<feature type="compositionally biased region" description="Low complexity" evidence="1">
    <location>
        <begin position="323"/>
        <end position="337"/>
    </location>
</feature>
<dbReference type="OrthoDB" id="5496976at2"/>
<dbReference type="Proteomes" id="UP000064967">
    <property type="component" value="Chromosome"/>
</dbReference>
<reference evidence="4 5" key="1">
    <citation type="submission" date="2015-08" db="EMBL/GenBank/DDBJ databases">
        <authorList>
            <person name="Babu N.S."/>
            <person name="Beckwith C.J."/>
            <person name="Beseler K.G."/>
            <person name="Brison A."/>
            <person name="Carone J.V."/>
            <person name="Caskin T.P."/>
            <person name="Diamond M."/>
            <person name="Durham M.E."/>
            <person name="Foxe J.M."/>
            <person name="Go M."/>
            <person name="Henderson B.A."/>
            <person name="Jones I.B."/>
            <person name="McGettigan J.A."/>
            <person name="Micheletti S.J."/>
            <person name="Nasrallah M.E."/>
            <person name="Ortiz D."/>
            <person name="Piller C.R."/>
            <person name="Privatt S.R."/>
            <person name="Schneider S.L."/>
            <person name="Sharp S."/>
            <person name="Smith T.C."/>
            <person name="Stanton J.D."/>
            <person name="Ullery H.E."/>
            <person name="Wilson R.J."/>
            <person name="Serrano M.G."/>
            <person name="Buck G."/>
            <person name="Lee V."/>
            <person name="Wang Y."/>
            <person name="Carvalho R."/>
            <person name="Voegtly L."/>
            <person name="Shi R."/>
            <person name="Duckworth R."/>
            <person name="Johnson A."/>
            <person name="Loviza R."/>
            <person name="Walstead R."/>
            <person name="Shah Z."/>
            <person name="Kiflezghi M."/>
            <person name="Wade K."/>
            <person name="Ball S.L."/>
            <person name="Bradley K.W."/>
            <person name="Asai D.J."/>
            <person name="Bowman C.A."/>
            <person name="Russell D.A."/>
            <person name="Pope W.H."/>
            <person name="Jacobs-Sera D."/>
            <person name="Hendrix R.W."/>
            <person name="Hatfull G.F."/>
        </authorList>
    </citation>
    <scope>NUCLEOTIDE SEQUENCE [LARGE SCALE GENOMIC DNA]</scope>
    <source>
        <strain evidence="4 5">DSM 27648</strain>
    </source>
</reference>
<keyword evidence="4" id="KW-0808">Transferase</keyword>
<gene>
    <name evidence="4" type="ORF">AKJ09_08508</name>
</gene>
<dbReference type="EMBL" id="CP012333">
    <property type="protein sequence ID" value="AKV01845.1"/>
    <property type="molecule type" value="Genomic_DNA"/>
</dbReference>
<dbReference type="Gene3D" id="3.90.1580.10">
    <property type="entry name" value="paralog of FGE (formylglycine-generating enzyme)"/>
    <property type="match status" value="1"/>
</dbReference>
<sequence>MKRAKVGSLLFVGATILILAAPSAQSSALADTAHQAQDDDGPNRKSVGTKLGAGGAANGASGAAATNAKTALVNASVRTVTPKAAQDLGASGSCPANMVEVEGDYCPTLEQKCTKWMDPENTVPRRCAEFAPTGACQGKAIKKHFCIDRFEYPNKVGEKPVVMKTWYEAADACKGQGKRLCGDSEWTLACEGQERLPYPYGYTRNAEACNIDKPHPDVNEKALANPMTRDAEVARLWQGETSGSREACVSPYGAFDMTGNVDEWVVNESGMPYKSGLKGGYWGPVRDRCRPMTTAHFEQFSFYQIGFRCCSDDVENPTNVAKPAHPGFGAPAGRGPASNPAPGALVTGS</sequence>
<feature type="chain" id="PRO_5005466811" evidence="2">
    <location>
        <begin position="21"/>
        <end position="349"/>
    </location>
</feature>
<name>A0A0K1Q8V6_9BACT</name>
<evidence type="ECO:0000256" key="2">
    <source>
        <dbReference type="SAM" id="SignalP"/>
    </source>
</evidence>
<keyword evidence="2" id="KW-0732">Signal</keyword>
<feature type="region of interest" description="Disordered" evidence="1">
    <location>
        <begin position="321"/>
        <end position="349"/>
    </location>
</feature>
<dbReference type="InterPro" id="IPR051043">
    <property type="entry name" value="Sulfatase_Mod_Factor_Kinase"/>
</dbReference>
<dbReference type="RefSeq" id="WP_146652866.1">
    <property type="nucleotide sequence ID" value="NZ_CP012333.1"/>
</dbReference>
<dbReference type="GO" id="GO:0120147">
    <property type="term" value="F:formylglycine-generating oxidase activity"/>
    <property type="evidence" value="ECO:0007669"/>
    <property type="project" value="TreeGrafter"/>
</dbReference>
<evidence type="ECO:0000259" key="3">
    <source>
        <dbReference type="Pfam" id="PF03781"/>
    </source>
</evidence>
<organism evidence="4 5">
    <name type="scientific">Labilithrix luteola</name>
    <dbReference type="NCBI Taxonomy" id="1391654"/>
    <lineage>
        <taxon>Bacteria</taxon>
        <taxon>Pseudomonadati</taxon>
        <taxon>Myxococcota</taxon>
        <taxon>Polyangia</taxon>
        <taxon>Polyangiales</taxon>
        <taxon>Labilitrichaceae</taxon>
        <taxon>Labilithrix</taxon>
    </lineage>
</organism>